<organism evidence="8 9">
    <name type="scientific">Rickenella mellea</name>
    <dbReference type="NCBI Taxonomy" id="50990"/>
    <lineage>
        <taxon>Eukaryota</taxon>
        <taxon>Fungi</taxon>
        <taxon>Dikarya</taxon>
        <taxon>Basidiomycota</taxon>
        <taxon>Agaricomycotina</taxon>
        <taxon>Agaricomycetes</taxon>
        <taxon>Hymenochaetales</taxon>
        <taxon>Rickenellaceae</taxon>
        <taxon>Rickenella</taxon>
    </lineage>
</organism>
<dbReference type="Pfam" id="PF07690">
    <property type="entry name" value="MFS_1"/>
    <property type="match status" value="1"/>
</dbReference>
<feature type="transmembrane region" description="Helical" evidence="6">
    <location>
        <begin position="450"/>
        <end position="475"/>
    </location>
</feature>
<feature type="transmembrane region" description="Helical" evidence="6">
    <location>
        <begin position="487"/>
        <end position="506"/>
    </location>
</feature>
<feature type="transmembrane region" description="Helical" evidence="6">
    <location>
        <begin position="172"/>
        <end position="193"/>
    </location>
</feature>
<evidence type="ECO:0000256" key="6">
    <source>
        <dbReference type="SAM" id="Phobius"/>
    </source>
</evidence>
<dbReference type="CDD" id="cd17323">
    <property type="entry name" value="MFS_Tpo1_MDR_like"/>
    <property type="match status" value="1"/>
</dbReference>
<dbReference type="GO" id="GO:0005886">
    <property type="term" value="C:plasma membrane"/>
    <property type="evidence" value="ECO:0007669"/>
    <property type="project" value="TreeGrafter"/>
</dbReference>
<keyword evidence="3 6" id="KW-1133">Transmembrane helix</keyword>
<feature type="transmembrane region" description="Helical" evidence="6">
    <location>
        <begin position="352"/>
        <end position="371"/>
    </location>
</feature>
<feature type="transmembrane region" description="Helical" evidence="6">
    <location>
        <begin position="110"/>
        <end position="135"/>
    </location>
</feature>
<feature type="transmembrane region" description="Helical" evidence="6">
    <location>
        <begin position="147"/>
        <end position="166"/>
    </location>
</feature>
<evidence type="ECO:0000256" key="2">
    <source>
        <dbReference type="ARBA" id="ARBA00022692"/>
    </source>
</evidence>
<evidence type="ECO:0000313" key="8">
    <source>
        <dbReference type="EMBL" id="TDL28691.1"/>
    </source>
</evidence>
<keyword evidence="4 6" id="KW-0472">Membrane</keyword>
<feature type="transmembrane region" description="Helical" evidence="6">
    <location>
        <begin position="79"/>
        <end position="98"/>
    </location>
</feature>
<dbReference type="VEuPathDB" id="FungiDB:BD410DRAFT_781217"/>
<gene>
    <name evidence="8" type="ORF">BD410DRAFT_781217</name>
</gene>
<dbReference type="SUPFAM" id="SSF103473">
    <property type="entry name" value="MFS general substrate transporter"/>
    <property type="match status" value="1"/>
</dbReference>
<feature type="transmembrane region" description="Helical" evidence="6">
    <location>
        <begin position="205"/>
        <end position="224"/>
    </location>
</feature>
<reference evidence="8 9" key="1">
    <citation type="submission" date="2018-06" db="EMBL/GenBank/DDBJ databases">
        <title>A transcriptomic atlas of mushroom development highlights an independent origin of complex multicellularity.</title>
        <authorList>
            <consortium name="DOE Joint Genome Institute"/>
            <person name="Krizsan K."/>
            <person name="Almasi E."/>
            <person name="Merenyi Z."/>
            <person name="Sahu N."/>
            <person name="Viragh M."/>
            <person name="Koszo T."/>
            <person name="Mondo S."/>
            <person name="Kiss B."/>
            <person name="Balint B."/>
            <person name="Kues U."/>
            <person name="Barry K."/>
            <person name="Hegedus J.C."/>
            <person name="Henrissat B."/>
            <person name="Johnson J."/>
            <person name="Lipzen A."/>
            <person name="Ohm R."/>
            <person name="Nagy I."/>
            <person name="Pangilinan J."/>
            <person name="Yan J."/>
            <person name="Xiong Y."/>
            <person name="Grigoriev I.V."/>
            <person name="Hibbett D.S."/>
            <person name="Nagy L.G."/>
        </authorList>
    </citation>
    <scope>NUCLEOTIDE SEQUENCE [LARGE SCALE GENOMIC DNA]</scope>
    <source>
        <strain evidence="8 9">SZMC22713</strain>
    </source>
</reference>
<keyword evidence="9" id="KW-1185">Reference proteome</keyword>
<evidence type="ECO:0000256" key="3">
    <source>
        <dbReference type="ARBA" id="ARBA00022989"/>
    </source>
</evidence>
<comment type="subcellular location">
    <subcellularLocation>
        <location evidence="1">Membrane</location>
        <topology evidence="1">Multi-pass membrane protein</topology>
    </subcellularLocation>
</comment>
<evidence type="ECO:0000259" key="7">
    <source>
        <dbReference type="PROSITE" id="PS50850"/>
    </source>
</evidence>
<evidence type="ECO:0000256" key="1">
    <source>
        <dbReference type="ARBA" id="ARBA00004141"/>
    </source>
</evidence>
<evidence type="ECO:0000256" key="5">
    <source>
        <dbReference type="SAM" id="MobiDB-lite"/>
    </source>
</evidence>
<dbReference type="InterPro" id="IPR020846">
    <property type="entry name" value="MFS_dom"/>
</dbReference>
<dbReference type="InterPro" id="IPR011701">
    <property type="entry name" value="MFS"/>
</dbReference>
<evidence type="ECO:0000256" key="4">
    <source>
        <dbReference type="ARBA" id="ARBA00023136"/>
    </source>
</evidence>
<feature type="compositionally biased region" description="Basic and acidic residues" evidence="5">
    <location>
        <begin position="527"/>
        <end position="537"/>
    </location>
</feature>
<proteinExistence type="predicted"/>
<dbReference type="Proteomes" id="UP000294933">
    <property type="component" value="Unassembled WGS sequence"/>
</dbReference>
<feature type="transmembrane region" description="Helical" evidence="6">
    <location>
        <begin position="313"/>
        <end position="332"/>
    </location>
</feature>
<dbReference type="GO" id="GO:0022857">
    <property type="term" value="F:transmembrane transporter activity"/>
    <property type="evidence" value="ECO:0007669"/>
    <property type="project" value="InterPro"/>
</dbReference>
<dbReference type="PANTHER" id="PTHR23502">
    <property type="entry name" value="MAJOR FACILITATOR SUPERFAMILY"/>
    <property type="match status" value="1"/>
</dbReference>
<dbReference type="FunFam" id="1.20.1250.20:FF:000011">
    <property type="entry name" value="MFS multidrug transporter, putative"/>
    <property type="match status" value="1"/>
</dbReference>
<dbReference type="OrthoDB" id="9986881at2759"/>
<evidence type="ECO:0000313" key="9">
    <source>
        <dbReference type="Proteomes" id="UP000294933"/>
    </source>
</evidence>
<feature type="region of interest" description="Disordered" evidence="5">
    <location>
        <begin position="516"/>
        <end position="537"/>
    </location>
</feature>
<dbReference type="Gene3D" id="1.20.1250.20">
    <property type="entry name" value="MFS general substrate transporter like domains"/>
    <property type="match status" value="1"/>
</dbReference>
<accession>A0A4Y7QN67</accession>
<dbReference type="PANTHER" id="PTHR23502:SF173">
    <property type="entry name" value="MFS-MULTIDRUG-RESISTANCE TRANSPORTER-RELATED"/>
    <property type="match status" value="1"/>
</dbReference>
<sequence length="537" mass="59365">MSLPPSRNSTVIDDSSTVADHEAAHKMSKQAQDDSLDSELEREAKLFPGPEEQLTDPFLVEFDPEDPANPKTWPRWKRWYLTFVGGLLVLNATFASSAPSGIAEDMIKQFGFSIEVATLTISLFVAGYCVGPLLWGPLSESYGRRPIFLVTFLFYTGFQVGCALSPNTASILIFRLLGGIFASCPLANSGALVSDIWDAGTRGKALALFTLAPFAGPALGPVVGGYISTAGASWRWLFWVLTFFAGFCWFIIYFTLPETFAPVLLVIKAQKLRAETGDERFYAPLEADDKIPLGQRMEKILARPFKVMFEEPMLIAVTAYMSFVYGCIYLLFEAFPVVFVEGHHFRSGALGLMFLPLFLGGVVGVISYLLIFNPRYERAIEKYAPDPVPPEVRLELALFAAPLFAISFFWFGWTSFPSISFWAPMLSSVALGWAVVYIFLALFNYMIDTYLFVAASALAGSTVVRSLFGAVFPLFARQMYVALNPRWASTLLGCIALVMVPIPFILMKYGPILRAKSKHAPSKPPTKKVEPQGEKAV</sequence>
<dbReference type="InterPro" id="IPR036259">
    <property type="entry name" value="MFS_trans_sf"/>
</dbReference>
<dbReference type="PROSITE" id="PS50850">
    <property type="entry name" value="MFS"/>
    <property type="match status" value="1"/>
</dbReference>
<feature type="domain" description="Major facilitator superfamily (MFS) profile" evidence="7">
    <location>
        <begin position="78"/>
        <end position="511"/>
    </location>
</feature>
<feature type="transmembrane region" description="Helical" evidence="6">
    <location>
        <begin position="419"/>
        <end position="443"/>
    </location>
</feature>
<dbReference type="AlphaFoldDB" id="A0A4Y7QN67"/>
<name>A0A4Y7QN67_9AGAM</name>
<protein>
    <submittedName>
        <fullName evidence="8">MFS general substrate transporter</fullName>
    </submittedName>
</protein>
<feature type="transmembrane region" description="Helical" evidence="6">
    <location>
        <begin position="236"/>
        <end position="256"/>
    </location>
</feature>
<feature type="region of interest" description="Disordered" evidence="5">
    <location>
        <begin position="1"/>
        <end position="41"/>
    </location>
</feature>
<keyword evidence="2 6" id="KW-0812">Transmembrane</keyword>
<dbReference type="STRING" id="50990.A0A4Y7QN67"/>
<feature type="transmembrane region" description="Helical" evidence="6">
    <location>
        <begin position="392"/>
        <end position="413"/>
    </location>
</feature>
<feature type="compositionally biased region" description="Polar residues" evidence="5">
    <location>
        <begin position="1"/>
        <end position="18"/>
    </location>
</feature>
<dbReference type="EMBL" id="ML170157">
    <property type="protein sequence ID" value="TDL28691.1"/>
    <property type="molecule type" value="Genomic_DNA"/>
</dbReference>